<dbReference type="InterPro" id="IPR010071">
    <property type="entry name" value="AA_adenyl_dom"/>
</dbReference>
<dbReference type="InterPro" id="IPR036736">
    <property type="entry name" value="ACP-like_sf"/>
</dbReference>
<organism evidence="6 7">
    <name type="scientific">Actinophytocola algeriensis</name>
    <dbReference type="NCBI Taxonomy" id="1768010"/>
    <lineage>
        <taxon>Bacteria</taxon>
        <taxon>Bacillati</taxon>
        <taxon>Actinomycetota</taxon>
        <taxon>Actinomycetes</taxon>
        <taxon>Pseudonocardiales</taxon>
        <taxon>Pseudonocardiaceae</taxon>
    </lineage>
</organism>
<feature type="domain" description="AMP-dependent synthetase/ligase" evidence="3">
    <location>
        <begin position="18"/>
        <end position="357"/>
    </location>
</feature>
<evidence type="ECO:0000313" key="7">
    <source>
        <dbReference type="Proteomes" id="UP000520767"/>
    </source>
</evidence>
<dbReference type="InterPro" id="IPR025110">
    <property type="entry name" value="AMP-bd_C"/>
</dbReference>
<dbReference type="Gene3D" id="3.40.50.980">
    <property type="match status" value="2"/>
</dbReference>
<reference evidence="6 7" key="1">
    <citation type="submission" date="2020-08" db="EMBL/GenBank/DDBJ databases">
        <title>Genomic Encyclopedia of Type Strains, Phase III (KMG-III): the genomes of soil and plant-associated and newly described type strains.</title>
        <authorList>
            <person name="Whitman W."/>
        </authorList>
    </citation>
    <scope>NUCLEOTIDE SEQUENCE [LARGE SCALE GENOMIC DNA]</scope>
    <source>
        <strain evidence="6 7">CECT 8960</strain>
    </source>
</reference>
<evidence type="ECO:0000256" key="1">
    <source>
        <dbReference type="ARBA" id="ARBA00022450"/>
    </source>
</evidence>
<dbReference type="AlphaFoldDB" id="A0A7W7QGC7"/>
<dbReference type="EMBL" id="JACHJQ010000018">
    <property type="protein sequence ID" value="MBB4912874.1"/>
    <property type="molecule type" value="Genomic_DNA"/>
</dbReference>
<dbReference type="GO" id="GO:0043041">
    <property type="term" value="P:amino acid activation for nonribosomal peptide biosynthetic process"/>
    <property type="evidence" value="ECO:0007669"/>
    <property type="project" value="TreeGrafter"/>
</dbReference>
<dbReference type="NCBIfam" id="TIGR01733">
    <property type="entry name" value="AA-adenyl-dom"/>
    <property type="match status" value="1"/>
</dbReference>
<dbReference type="GO" id="GO:0005737">
    <property type="term" value="C:cytoplasm"/>
    <property type="evidence" value="ECO:0007669"/>
    <property type="project" value="TreeGrafter"/>
</dbReference>
<dbReference type="CDD" id="cd05930">
    <property type="entry name" value="A_NRPS"/>
    <property type="match status" value="1"/>
</dbReference>
<dbReference type="Pfam" id="PF13193">
    <property type="entry name" value="AMP-binding_C"/>
    <property type="match status" value="1"/>
</dbReference>
<evidence type="ECO:0000256" key="2">
    <source>
        <dbReference type="ARBA" id="ARBA00022553"/>
    </source>
</evidence>
<name>A0A7W7QGC7_9PSEU</name>
<dbReference type="SUPFAM" id="SSF56801">
    <property type="entry name" value="Acetyl-CoA synthetase-like"/>
    <property type="match status" value="1"/>
</dbReference>
<dbReference type="PANTHER" id="PTHR45527">
    <property type="entry name" value="NONRIBOSOMAL PEPTIDE SYNTHETASE"/>
    <property type="match status" value="1"/>
</dbReference>
<dbReference type="PANTHER" id="PTHR45527:SF1">
    <property type="entry name" value="FATTY ACID SYNTHASE"/>
    <property type="match status" value="1"/>
</dbReference>
<dbReference type="GO" id="GO:0044550">
    <property type="term" value="P:secondary metabolite biosynthetic process"/>
    <property type="evidence" value="ECO:0007669"/>
    <property type="project" value="TreeGrafter"/>
</dbReference>
<dbReference type="InterPro" id="IPR045851">
    <property type="entry name" value="AMP-bd_C_sf"/>
</dbReference>
<dbReference type="GO" id="GO:0031177">
    <property type="term" value="F:phosphopantetheine binding"/>
    <property type="evidence" value="ECO:0007669"/>
    <property type="project" value="TreeGrafter"/>
</dbReference>
<dbReference type="InterPro" id="IPR009081">
    <property type="entry name" value="PP-bd_ACP"/>
</dbReference>
<accession>A0A7W7QGC7</accession>
<evidence type="ECO:0000313" key="6">
    <source>
        <dbReference type="EMBL" id="MBB4912874.1"/>
    </source>
</evidence>
<dbReference type="InterPro" id="IPR020845">
    <property type="entry name" value="AMP-binding_CS"/>
</dbReference>
<dbReference type="Gene3D" id="2.30.38.10">
    <property type="entry name" value="Luciferase, Domain 3"/>
    <property type="match status" value="1"/>
</dbReference>
<dbReference type="Gene3D" id="1.10.1200.10">
    <property type="entry name" value="ACP-like"/>
    <property type="match status" value="1"/>
</dbReference>
<feature type="domain" description="Carrier" evidence="4">
    <location>
        <begin position="523"/>
        <end position="584"/>
    </location>
</feature>
<protein>
    <submittedName>
        <fullName evidence="6">Amino acid adenylation domain-containing protein</fullName>
    </submittedName>
</protein>
<dbReference type="Pfam" id="PF00501">
    <property type="entry name" value="AMP-binding"/>
    <property type="match status" value="1"/>
</dbReference>
<keyword evidence="1" id="KW-0596">Phosphopantetheine</keyword>
<dbReference type="Proteomes" id="UP000520767">
    <property type="component" value="Unassembled WGS sequence"/>
</dbReference>
<feature type="domain" description="AMP-binding enzyme C-terminal" evidence="5">
    <location>
        <begin position="420"/>
        <end position="489"/>
    </location>
</feature>
<comment type="caution">
    <text evidence="6">The sequence shown here is derived from an EMBL/GenBank/DDBJ whole genome shotgun (WGS) entry which is preliminary data.</text>
</comment>
<gene>
    <name evidence="6" type="ORF">FHR82_009148</name>
</gene>
<dbReference type="SUPFAM" id="SSF47336">
    <property type="entry name" value="ACP-like"/>
    <property type="match status" value="1"/>
</dbReference>
<dbReference type="PROSITE" id="PS00455">
    <property type="entry name" value="AMP_BINDING"/>
    <property type="match status" value="1"/>
</dbReference>
<evidence type="ECO:0000259" key="4">
    <source>
        <dbReference type="Pfam" id="PF00550"/>
    </source>
</evidence>
<dbReference type="PROSITE" id="PS00012">
    <property type="entry name" value="PHOSPHOPANTETHEINE"/>
    <property type="match status" value="1"/>
</dbReference>
<proteinExistence type="predicted"/>
<sequence length="594" mass="62343">MTDTLPHYDRVDTIVGRVATANPDKVAVSDAGGDLTYGELWAGAGDLAASLRAWGVEPGDAVALYAQSSREAITAMLGVLVAGAFYVPIDPTFPDERTRWQVAASGAKLLLCADDHRPASDMGVPLRRVADVEPGADAVAPTGSPESVIYMMFTSGSTGTPKPVAVPHGGITALLLRPSPLRTEATDGMLAGATLAFDTSVLEIWSSLLVGASIVCARGSSTTLGDLAAILAEPRITAAHLSPALFALLVDNYPDVFGGLRMVGCGGDVMPTTQTTRVRTEHPGLRLINSYGPTEACVASTVCEVSTWDETESATVPIGVPLSGARCYVLGEDLRPVADGVPGELFVGGDRLAIGYHNDPELTASRFLDDPFSEVPGARMYRTGDRVRTLPSGALEFLGRTDAEVKIRGYRVNLTESQVVLAADPEVAEAVVVAVGDPGARSLIGFVRPGTAGLDADALRERSWERAPRHVVPDKILVVDTYPTGPTGKVDKRALVALWDERHPVAPAADPATDNAAGYAAVLAGLWTTLAGQPPAPGKDFFHCGGSSLGLIQLIEEVSTRFGVELDFAAVYGMRSFDELLDLVRPAFPAHANA</sequence>
<evidence type="ECO:0000259" key="3">
    <source>
        <dbReference type="Pfam" id="PF00501"/>
    </source>
</evidence>
<evidence type="ECO:0000259" key="5">
    <source>
        <dbReference type="Pfam" id="PF13193"/>
    </source>
</evidence>
<dbReference type="RefSeq" id="WP_184816818.1">
    <property type="nucleotide sequence ID" value="NZ_JACHJQ010000018.1"/>
</dbReference>
<keyword evidence="7" id="KW-1185">Reference proteome</keyword>
<keyword evidence="2" id="KW-0597">Phosphoprotein</keyword>
<dbReference type="InterPro" id="IPR006162">
    <property type="entry name" value="Ppantetheine_attach_site"/>
</dbReference>
<dbReference type="InterPro" id="IPR000873">
    <property type="entry name" value="AMP-dep_synth/lig_dom"/>
</dbReference>
<dbReference type="Gene3D" id="3.30.300.30">
    <property type="match status" value="1"/>
</dbReference>
<dbReference type="Pfam" id="PF00550">
    <property type="entry name" value="PP-binding"/>
    <property type="match status" value="1"/>
</dbReference>